<evidence type="ECO:0000256" key="1">
    <source>
        <dbReference type="SAM" id="Phobius"/>
    </source>
</evidence>
<dbReference type="OrthoDB" id="7281988at2"/>
<keyword evidence="1" id="KW-0472">Membrane</keyword>
<name>A0A1B6VMB0_9PROT</name>
<evidence type="ECO:0000313" key="3">
    <source>
        <dbReference type="Proteomes" id="UP000077786"/>
    </source>
</evidence>
<feature type="transmembrane region" description="Helical" evidence="1">
    <location>
        <begin position="171"/>
        <end position="192"/>
    </location>
</feature>
<dbReference type="PATRIC" id="fig|38307.3.peg.1090"/>
<dbReference type="EMBL" id="LUTU01000005">
    <property type="protein sequence ID" value="OAJ68353.1"/>
    <property type="molecule type" value="Genomic_DNA"/>
</dbReference>
<evidence type="ECO:0000313" key="2">
    <source>
        <dbReference type="EMBL" id="OAJ68353.1"/>
    </source>
</evidence>
<feature type="transmembrane region" description="Helical" evidence="1">
    <location>
        <begin position="139"/>
        <end position="159"/>
    </location>
</feature>
<gene>
    <name evidence="2" type="ORF">A0123_01057</name>
</gene>
<feature type="transmembrane region" description="Helical" evidence="1">
    <location>
        <begin position="45"/>
        <end position="65"/>
    </location>
</feature>
<organism evidence="2 3">
    <name type="scientific">Gluconobacter cerinus</name>
    <dbReference type="NCBI Taxonomy" id="38307"/>
    <lineage>
        <taxon>Bacteria</taxon>
        <taxon>Pseudomonadati</taxon>
        <taxon>Pseudomonadota</taxon>
        <taxon>Alphaproteobacteria</taxon>
        <taxon>Acetobacterales</taxon>
        <taxon>Acetobacteraceae</taxon>
        <taxon>Gluconobacter</taxon>
    </lineage>
</organism>
<dbReference type="AlphaFoldDB" id="A0A1B6VMB0"/>
<sequence>MTPDRPTGIPPLGGMSIPLGVWLLGRGRAVGINCFSPGVQPLMAALAPTIAITLIELVSVFLLPADQRELQAIRAMVQLVCPLLQLIVSERYAVFVGRKGLWTRYATASLWCAWLPVIMMIMAEGIMRIIMPAAASSSAALAGVAVGVWLYSLWLTWYVTRVGLVMTAWQATIMTVLQTVSVFLLIGLLLLVPPHYNAIADLFGA</sequence>
<comment type="caution">
    <text evidence="2">The sequence shown here is derived from an EMBL/GenBank/DDBJ whole genome shotgun (WGS) entry which is preliminary data.</text>
</comment>
<evidence type="ECO:0008006" key="4">
    <source>
        <dbReference type="Google" id="ProtNLM"/>
    </source>
</evidence>
<proteinExistence type="predicted"/>
<keyword evidence="1" id="KW-1133">Transmembrane helix</keyword>
<dbReference type="Proteomes" id="UP000077786">
    <property type="component" value="Unassembled WGS sequence"/>
</dbReference>
<feature type="transmembrane region" description="Helical" evidence="1">
    <location>
        <begin position="108"/>
        <end position="127"/>
    </location>
</feature>
<protein>
    <recommendedName>
        <fullName evidence="4">Yip1 domain-containing protein</fullName>
    </recommendedName>
</protein>
<accession>A0A1B6VMB0</accession>
<reference evidence="2 3" key="1">
    <citation type="submission" date="2016-03" db="EMBL/GenBank/DDBJ databases">
        <title>Draft genome sequence of Gluconobacter cerinus strain CECT 9110.</title>
        <authorList>
            <person name="Sainz F."/>
            <person name="Mas A."/>
            <person name="Torija M.J."/>
        </authorList>
    </citation>
    <scope>NUCLEOTIDE SEQUENCE [LARGE SCALE GENOMIC DNA]</scope>
    <source>
        <strain evidence="2 3">CECT 9110</strain>
    </source>
</reference>
<keyword evidence="1" id="KW-0812">Transmembrane</keyword>